<organism evidence="3 4">
    <name type="scientific">Thanatephorus cucumeris (strain AG1-IB / isolate 7/3/14)</name>
    <name type="common">Lettuce bottom rot fungus</name>
    <name type="synonym">Rhizoctonia solani</name>
    <dbReference type="NCBI Taxonomy" id="1108050"/>
    <lineage>
        <taxon>Eukaryota</taxon>
        <taxon>Fungi</taxon>
        <taxon>Dikarya</taxon>
        <taxon>Basidiomycota</taxon>
        <taxon>Agaricomycotina</taxon>
        <taxon>Agaricomycetes</taxon>
        <taxon>Cantharellales</taxon>
        <taxon>Ceratobasidiaceae</taxon>
        <taxon>Rhizoctonia</taxon>
        <taxon>Rhizoctonia solani AG-1</taxon>
    </lineage>
</organism>
<reference evidence="3 4" key="1">
    <citation type="submission" date="2014-11" db="EMBL/GenBank/DDBJ databases">
        <authorList>
            <person name="Wibberg Daniel"/>
        </authorList>
    </citation>
    <scope>NUCLEOTIDE SEQUENCE [LARGE SCALE GENOMIC DNA]</scope>
    <source>
        <strain evidence="3">Rhizoctonia solani AG1-IB 7/3/14</strain>
    </source>
</reference>
<dbReference type="AlphaFoldDB" id="A0A0B7FKX7"/>
<feature type="compositionally biased region" description="Basic and acidic residues" evidence="1">
    <location>
        <begin position="229"/>
        <end position="243"/>
    </location>
</feature>
<keyword evidence="2" id="KW-1133">Transmembrane helix</keyword>
<feature type="region of interest" description="Disordered" evidence="1">
    <location>
        <begin position="420"/>
        <end position="457"/>
    </location>
</feature>
<feature type="compositionally biased region" description="Basic and acidic residues" evidence="1">
    <location>
        <begin position="494"/>
        <end position="518"/>
    </location>
</feature>
<feature type="transmembrane region" description="Helical" evidence="2">
    <location>
        <begin position="187"/>
        <end position="209"/>
    </location>
</feature>
<dbReference type="Proteomes" id="UP000059188">
    <property type="component" value="Unassembled WGS sequence"/>
</dbReference>
<proteinExistence type="predicted"/>
<sequence length="630" mass="68443">MSVLDSGCANSSANGWMLNTQGETPCQVLENVLKTCEAGAGINNLSKDVSCESLGSTSSSACCCSTATYALMSACWVCQTQRPPGQLDTTYQSWWSGCPVDMRLNGSLPAVVISQSPPIPVPLWALTRPSAGDEKWNLSSAQLAVGITPTPSSVLFPSTSTSAYASTISTTSSPKPSLEPSKDRPPYVPIAICSVLAIVLLFGMTAWIYRRRNRVATSSRADPGFDLDGDGRSKSFVQDEQHPGRWGWWLRKTGRDSPRKSQSNPDKIDAWRYPFAYEPVSSTGPSSGSGGSGQGPYYDPPIQHSRRNSEVHLGHRSSMDAINIRNQSSVGNLGQHYRSYSRNPTSTPGNSASTRTLATPSPMPGQYPPTPNHVQSNLPAQGHTLPPGVAVDHIRSLAYGSPQPPVYAQPIHYTYPYTSVPSATTTSPRSPQVQSPTYTHRTQTQQPPTPRSRQSDQVLMIPASQVTPDQMEQLQLQFPELRLKVKKKRRRHRDGQGAETDREDRGRARAGTDADQFRNHASAGGGRPRSTSVPAQAQTEEERDGPRNLVELMAKYEPRRRRHRDVVTINVGGGDGNRPVKVDSGAGHTRTENASRGGHERRASEIRGPRPRAVDGGVSIMGGPIRRNPQ</sequence>
<gene>
    <name evidence="3" type="ORF">RSOLAG1IB_08662</name>
</gene>
<feature type="region of interest" description="Disordered" evidence="1">
    <location>
        <begin position="334"/>
        <end position="374"/>
    </location>
</feature>
<feature type="compositionally biased region" description="Polar residues" evidence="1">
    <location>
        <begin position="334"/>
        <end position="359"/>
    </location>
</feature>
<evidence type="ECO:0000313" key="3">
    <source>
        <dbReference type="EMBL" id="CEL58586.1"/>
    </source>
</evidence>
<evidence type="ECO:0000256" key="1">
    <source>
        <dbReference type="SAM" id="MobiDB-lite"/>
    </source>
</evidence>
<dbReference type="OrthoDB" id="3362711at2759"/>
<feature type="compositionally biased region" description="Polar residues" evidence="1">
    <location>
        <begin position="420"/>
        <end position="440"/>
    </location>
</feature>
<accession>A0A0B7FKX7</accession>
<feature type="region of interest" description="Disordered" evidence="1">
    <location>
        <begin position="219"/>
        <end position="267"/>
    </location>
</feature>
<feature type="compositionally biased region" description="Polar residues" evidence="1">
    <location>
        <begin position="529"/>
        <end position="538"/>
    </location>
</feature>
<evidence type="ECO:0000313" key="4">
    <source>
        <dbReference type="Proteomes" id="UP000059188"/>
    </source>
</evidence>
<feature type="compositionally biased region" description="Basic and acidic residues" evidence="1">
    <location>
        <begin position="589"/>
        <end position="608"/>
    </location>
</feature>
<feature type="region of interest" description="Disordered" evidence="1">
    <location>
        <begin position="279"/>
        <end position="313"/>
    </location>
</feature>
<name>A0A0B7FKX7_THACB</name>
<dbReference type="EMBL" id="LN679131">
    <property type="protein sequence ID" value="CEL58586.1"/>
    <property type="molecule type" value="Genomic_DNA"/>
</dbReference>
<dbReference type="STRING" id="1108050.A0A0B7FKX7"/>
<feature type="region of interest" description="Disordered" evidence="1">
    <location>
        <begin position="569"/>
        <end position="630"/>
    </location>
</feature>
<evidence type="ECO:0000256" key="2">
    <source>
        <dbReference type="SAM" id="Phobius"/>
    </source>
</evidence>
<protein>
    <submittedName>
        <fullName evidence="3">Uncharacterized protein</fullName>
    </submittedName>
</protein>
<keyword evidence="4" id="KW-1185">Reference proteome</keyword>
<keyword evidence="2" id="KW-0812">Transmembrane</keyword>
<feature type="compositionally biased region" description="Pro residues" evidence="1">
    <location>
        <begin position="361"/>
        <end position="371"/>
    </location>
</feature>
<feature type="region of interest" description="Disordered" evidence="1">
    <location>
        <begin position="485"/>
        <end position="549"/>
    </location>
</feature>
<keyword evidence="2" id="KW-0472">Membrane</keyword>